<organism evidence="12 13">
    <name type="scientific">Thiorhodococcus fuscus</name>
    <dbReference type="NCBI Taxonomy" id="527200"/>
    <lineage>
        <taxon>Bacteria</taxon>
        <taxon>Pseudomonadati</taxon>
        <taxon>Pseudomonadota</taxon>
        <taxon>Gammaproteobacteria</taxon>
        <taxon>Chromatiales</taxon>
        <taxon>Chromatiaceae</taxon>
        <taxon>Thiorhodococcus</taxon>
    </lineage>
</organism>
<protein>
    <recommendedName>
        <fullName evidence="9">Sec-independent protein translocase protein TatB</fullName>
    </recommendedName>
</protein>
<evidence type="ECO:0000313" key="13">
    <source>
        <dbReference type="Proteomes" id="UP001597337"/>
    </source>
</evidence>
<keyword evidence="4 9" id="KW-0812">Transmembrane</keyword>
<accession>A0ABW4YDH4</accession>
<keyword evidence="6 9" id="KW-1133">Transmembrane helix</keyword>
<comment type="function">
    <text evidence="9">Part of the twin-arginine translocation (Tat) system that transports large folded proteins containing a characteristic twin-arginine motif in their signal peptide across membranes. Together with TatC, TatB is part of a receptor directly interacting with Tat signal peptides. TatB may form an oligomeric binding site that transiently accommodates folded Tat precursor proteins before their translocation.</text>
</comment>
<sequence>MFDIGFTELLLIGVVALVVLGPERLPKVARVAGMWVGKARRTLASVKQEIDRELKAEELKTILERQSQIDPLESILEETPKTTSSQSTPNAQPSPAKPEPPARD</sequence>
<keyword evidence="13" id="KW-1185">Reference proteome</keyword>
<evidence type="ECO:0000256" key="8">
    <source>
        <dbReference type="ARBA" id="ARBA00023136"/>
    </source>
</evidence>
<dbReference type="HAMAP" id="MF_00237">
    <property type="entry name" value="TatB"/>
    <property type="match status" value="1"/>
</dbReference>
<name>A0ABW4YDH4_9GAMM</name>
<keyword evidence="2 9" id="KW-0813">Transport</keyword>
<keyword evidence="7 9" id="KW-0811">Translocation</keyword>
<evidence type="ECO:0000256" key="1">
    <source>
        <dbReference type="ARBA" id="ARBA00004167"/>
    </source>
</evidence>
<comment type="caution">
    <text evidence="12">The sequence shown here is derived from an EMBL/GenBank/DDBJ whole genome shotgun (WGS) entry which is preliminary data.</text>
</comment>
<evidence type="ECO:0000313" key="12">
    <source>
        <dbReference type="EMBL" id="MFD2113742.1"/>
    </source>
</evidence>
<dbReference type="InterPro" id="IPR003369">
    <property type="entry name" value="TatA/B/E"/>
</dbReference>
<comment type="subunit">
    <text evidence="9">The Tat system comprises two distinct complexes: a TatABC complex, containing multiple copies of TatA, TatB and TatC subunits, and a separate TatA complex, containing only TatA subunits. Substrates initially bind to the TatABC complex, which probably triggers association of the separate TatA complex to form the active translocon.</text>
</comment>
<proteinExistence type="inferred from homology"/>
<comment type="subcellular location">
    <subcellularLocation>
        <location evidence="9">Cell membrane</location>
        <topology evidence="9">Single-pass membrane protein</topology>
    </subcellularLocation>
    <subcellularLocation>
        <location evidence="1">Membrane</location>
        <topology evidence="1">Single-pass membrane protein</topology>
    </subcellularLocation>
</comment>
<dbReference type="RefSeq" id="WP_386028569.1">
    <property type="nucleotide sequence ID" value="NZ_JBHUHX010000052.1"/>
</dbReference>
<dbReference type="PANTHER" id="PTHR33162:SF1">
    <property type="entry name" value="SEC-INDEPENDENT PROTEIN TRANSLOCASE PROTEIN TATA, CHLOROPLASTIC"/>
    <property type="match status" value="1"/>
</dbReference>
<evidence type="ECO:0000256" key="3">
    <source>
        <dbReference type="ARBA" id="ARBA00022475"/>
    </source>
</evidence>
<comment type="similarity">
    <text evidence="9">Belongs to the TatB family.</text>
</comment>
<evidence type="ECO:0000256" key="5">
    <source>
        <dbReference type="ARBA" id="ARBA00022927"/>
    </source>
</evidence>
<gene>
    <name evidence="9 12" type="primary">tatB</name>
    <name evidence="12" type="ORF">ACFSJC_17985</name>
</gene>
<dbReference type="EMBL" id="JBHUHX010000052">
    <property type="protein sequence ID" value="MFD2113742.1"/>
    <property type="molecule type" value="Genomic_DNA"/>
</dbReference>
<feature type="transmembrane region" description="Helical" evidence="11">
    <location>
        <begin position="6"/>
        <end position="25"/>
    </location>
</feature>
<feature type="compositionally biased region" description="Pro residues" evidence="10">
    <location>
        <begin position="95"/>
        <end position="104"/>
    </location>
</feature>
<reference evidence="13" key="1">
    <citation type="journal article" date="2019" name="Int. J. Syst. Evol. Microbiol.">
        <title>The Global Catalogue of Microorganisms (GCM) 10K type strain sequencing project: providing services to taxonomists for standard genome sequencing and annotation.</title>
        <authorList>
            <consortium name="The Broad Institute Genomics Platform"/>
            <consortium name="The Broad Institute Genome Sequencing Center for Infectious Disease"/>
            <person name="Wu L."/>
            <person name="Ma J."/>
        </authorList>
    </citation>
    <scope>NUCLEOTIDE SEQUENCE [LARGE SCALE GENOMIC DNA]</scope>
    <source>
        <strain evidence="13">KACC 12597</strain>
    </source>
</reference>
<dbReference type="PRINTS" id="PR01506">
    <property type="entry name" value="TATBPROTEIN"/>
</dbReference>
<keyword evidence="3 9" id="KW-1003">Cell membrane</keyword>
<dbReference type="InterPro" id="IPR018448">
    <property type="entry name" value="TatB"/>
</dbReference>
<dbReference type="NCBIfam" id="TIGR01410">
    <property type="entry name" value="tatB"/>
    <property type="match status" value="1"/>
</dbReference>
<feature type="region of interest" description="Disordered" evidence="10">
    <location>
        <begin position="70"/>
        <end position="104"/>
    </location>
</feature>
<evidence type="ECO:0000256" key="9">
    <source>
        <dbReference type="HAMAP-Rule" id="MF_00237"/>
    </source>
</evidence>
<dbReference type="PANTHER" id="PTHR33162">
    <property type="entry name" value="SEC-INDEPENDENT PROTEIN TRANSLOCASE PROTEIN TATA, CHLOROPLASTIC"/>
    <property type="match status" value="1"/>
</dbReference>
<evidence type="ECO:0000256" key="11">
    <source>
        <dbReference type="SAM" id="Phobius"/>
    </source>
</evidence>
<feature type="compositionally biased region" description="Polar residues" evidence="10">
    <location>
        <begin position="81"/>
        <end position="93"/>
    </location>
</feature>
<evidence type="ECO:0000256" key="2">
    <source>
        <dbReference type="ARBA" id="ARBA00022448"/>
    </source>
</evidence>
<dbReference type="Pfam" id="PF02416">
    <property type="entry name" value="TatA_B_E"/>
    <property type="match status" value="1"/>
</dbReference>
<dbReference type="Gene3D" id="1.20.5.3310">
    <property type="match status" value="1"/>
</dbReference>
<evidence type="ECO:0000256" key="6">
    <source>
        <dbReference type="ARBA" id="ARBA00022989"/>
    </source>
</evidence>
<keyword evidence="5 9" id="KW-0653">Protein transport</keyword>
<keyword evidence="8 9" id="KW-0472">Membrane</keyword>
<evidence type="ECO:0000256" key="7">
    <source>
        <dbReference type="ARBA" id="ARBA00023010"/>
    </source>
</evidence>
<evidence type="ECO:0000256" key="4">
    <source>
        <dbReference type="ARBA" id="ARBA00022692"/>
    </source>
</evidence>
<evidence type="ECO:0000256" key="10">
    <source>
        <dbReference type="SAM" id="MobiDB-lite"/>
    </source>
</evidence>
<dbReference type="Proteomes" id="UP001597337">
    <property type="component" value="Unassembled WGS sequence"/>
</dbReference>